<reference evidence="1" key="1">
    <citation type="submission" date="2023-03" db="EMBL/GenBank/DDBJ databases">
        <title>Massive genome expansion in bonnet fungi (Mycena s.s.) driven by repeated elements and novel gene families across ecological guilds.</title>
        <authorList>
            <consortium name="Lawrence Berkeley National Laboratory"/>
            <person name="Harder C.B."/>
            <person name="Miyauchi S."/>
            <person name="Viragh M."/>
            <person name="Kuo A."/>
            <person name="Thoen E."/>
            <person name="Andreopoulos B."/>
            <person name="Lu D."/>
            <person name="Skrede I."/>
            <person name="Drula E."/>
            <person name="Henrissat B."/>
            <person name="Morin E."/>
            <person name="Kohler A."/>
            <person name="Barry K."/>
            <person name="LaButti K."/>
            <person name="Morin E."/>
            <person name="Salamov A."/>
            <person name="Lipzen A."/>
            <person name="Mereny Z."/>
            <person name="Hegedus B."/>
            <person name="Baldrian P."/>
            <person name="Stursova M."/>
            <person name="Weitz H."/>
            <person name="Taylor A."/>
            <person name="Grigoriev I.V."/>
            <person name="Nagy L.G."/>
            <person name="Martin F."/>
            <person name="Kauserud H."/>
        </authorList>
    </citation>
    <scope>NUCLEOTIDE SEQUENCE</scope>
    <source>
        <strain evidence="1">CBHHK067</strain>
    </source>
</reference>
<proteinExistence type="predicted"/>
<keyword evidence="2" id="KW-1185">Reference proteome</keyword>
<dbReference type="InterPro" id="IPR011990">
    <property type="entry name" value="TPR-like_helical_dom_sf"/>
</dbReference>
<evidence type="ECO:0000313" key="2">
    <source>
        <dbReference type="Proteomes" id="UP001221757"/>
    </source>
</evidence>
<dbReference type="AlphaFoldDB" id="A0AAD7D7Z2"/>
<dbReference type="SUPFAM" id="SSF48452">
    <property type="entry name" value="TPR-like"/>
    <property type="match status" value="1"/>
</dbReference>
<accession>A0AAD7D7Z2</accession>
<gene>
    <name evidence="1" type="ORF">B0H17DRAFT_1137972</name>
</gene>
<evidence type="ECO:0000313" key="1">
    <source>
        <dbReference type="EMBL" id="KAJ7683116.1"/>
    </source>
</evidence>
<comment type="caution">
    <text evidence="1">The sequence shown here is derived from an EMBL/GenBank/DDBJ whole genome shotgun (WGS) entry which is preliminary data.</text>
</comment>
<name>A0AAD7D7Z2_MYCRO</name>
<sequence length="102" mass="11406">MDYGPAARAAPTSRMPPTMMSSYLDSLTHSHLKDEARNRFDLNYSIVKRHQGREFFKAGDFRGAGLCYELATKATDHVPIYFSNLAAAYHKLGSAHCLHQCA</sequence>
<organism evidence="1 2">
    <name type="scientific">Mycena rosella</name>
    <name type="common">Pink bonnet</name>
    <name type="synonym">Agaricus rosellus</name>
    <dbReference type="NCBI Taxonomy" id="1033263"/>
    <lineage>
        <taxon>Eukaryota</taxon>
        <taxon>Fungi</taxon>
        <taxon>Dikarya</taxon>
        <taxon>Basidiomycota</taxon>
        <taxon>Agaricomycotina</taxon>
        <taxon>Agaricomycetes</taxon>
        <taxon>Agaricomycetidae</taxon>
        <taxon>Agaricales</taxon>
        <taxon>Marasmiineae</taxon>
        <taxon>Mycenaceae</taxon>
        <taxon>Mycena</taxon>
    </lineage>
</organism>
<dbReference type="Proteomes" id="UP001221757">
    <property type="component" value="Unassembled WGS sequence"/>
</dbReference>
<protein>
    <submittedName>
        <fullName evidence="1">Uncharacterized protein</fullName>
    </submittedName>
</protein>
<dbReference type="EMBL" id="JARKIE010000111">
    <property type="protein sequence ID" value="KAJ7683116.1"/>
    <property type="molecule type" value="Genomic_DNA"/>
</dbReference>
<dbReference type="Gene3D" id="1.25.40.10">
    <property type="entry name" value="Tetratricopeptide repeat domain"/>
    <property type="match status" value="1"/>
</dbReference>